<keyword evidence="19" id="KW-0458">Lysosome</keyword>
<evidence type="ECO:0000256" key="13">
    <source>
        <dbReference type="ARBA" id="ARBA00022703"/>
    </source>
</evidence>
<dbReference type="PANTHER" id="PTHR17616">
    <property type="entry name" value="YES-ASSOCIATED PROTEIN YAP1 FAMILY MEMBER"/>
    <property type="match status" value="1"/>
</dbReference>
<dbReference type="InterPro" id="IPR036291">
    <property type="entry name" value="NAD(P)-bd_dom_sf"/>
</dbReference>
<dbReference type="GO" id="GO:0005794">
    <property type="term" value="C:Golgi apparatus"/>
    <property type="evidence" value="ECO:0007669"/>
    <property type="project" value="UniProtKB-SubCell"/>
</dbReference>
<name>A0A811ZKE8_NYCPR</name>
<dbReference type="SUPFAM" id="SSF51045">
    <property type="entry name" value="WW domain"/>
    <property type="match status" value="2"/>
</dbReference>
<dbReference type="EMBL" id="CAJHUB010000769">
    <property type="protein sequence ID" value="CAD7689181.1"/>
    <property type="molecule type" value="Genomic_DNA"/>
</dbReference>
<keyword evidence="14" id="KW-0677">Repeat</keyword>
<evidence type="ECO:0000256" key="2">
    <source>
        <dbReference type="ARBA" id="ARBA00004173"/>
    </source>
</evidence>
<evidence type="ECO:0000259" key="24">
    <source>
        <dbReference type="PROSITE" id="PS50020"/>
    </source>
</evidence>
<keyword evidence="23" id="KW-0812">Transmembrane</keyword>
<keyword evidence="9" id="KW-0965">Cell junction</keyword>
<dbReference type="GO" id="GO:0003713">
    <property type="term" value="F:transcription coactivator activity"/>
    <property type="evidence" value="ECO:0007669"/>
    <property type="project" value="TreeGrafter"/>
</dbReference>
<dbReference type="GO" id="GO:0045944">
    <property type="term" value="P:positive regulation of transcription by RNA polymerase II"/>
    <property type="evidence" value="ECO:0007669"/>
    <property type="project" value="TreeGrafter"/>
</dbReference>
<dbReference type="GO" id="GO:0005764">
    <property type="term" value="C:lysosome"/>
    <property type="evidence" value="ECO:0007669"/>
    <property type="project" value="UniProtKB-SubCell"/>
</dbReference>
<keyword evidence="18" id="KW-0496">Mitochondrion</keyword>
<feature type="domain" description="WW" evidence="24">
    <location>
        <begin position="16"/>
        <end position="49"/>
    </location>
</feature>
<dbReference type="Pfam" id="PF00397">
    <property type="entry name" value="WW"/>
    <property type="match status" value="2"/>
</dbReference>
<evidence type="ECO:0000313" key="25">
    <source>
        <dbReference type="EMBL" id="CAD7689181.1"/>
    </source>
</evidence>
<dbReference type="SMART" id="SM00456">
    <property type="entry name" value="WW"/>
    <property type="match status" value="2"/>
</dbReference>
<evidence type="ECO:0000256" key="19">
    <source>
        <dbReference type="ARBA" id="ARBA00023228"/>
    </source>
</evidence>
<evidence type="ECO:0000256" key="10">
    <source>
        <dbReference type="ARBA" id="ARBA00022490"/>
    </source>
</evidence>
<dbReference type="GO" id="GO:0019899">
    <property type="term" value="F:enzyme binding"/>
    <property type="evidence" value="ECO:0007669"/>
    <property type="project" value="UniProtKB-ARBA"/>
</dbReference>
<feature type="region of interest" description="Disordered" evidence="22">
    <location>
        <begin position="1"/>
        <end position="24"/>
    </location>
</feature>
<dbReference type="PROSITE" id="PS50020">
    <property type="entry name" value="WW_DOMAIN_2"/>
    <property type="match status" value="2"/>
</dbReference>
<organism evidence="25 26">
    <name type="scientific">Nyctereutes procyonoides</name>
    <name type="common">Raccoon dog</name>
    <name type="synonym">Canis procyonoides</name>
    <dbReference type="NCBI Taxonomy" id="34880"/>
    <lineage>
        <taxon>Eukaryota</taxon>
        <taxon>Metazoa</taxon>
        <taxon>Chordata</taxon>
        <taxon>Craniata</taxon>
        <taxon>Vertebrata</taxon>
        <taxon>Euteleostomi</taxon>
        <taxon>Mammalia</taxon>
        <taxon>Eutheria</taxon>
        <taxon>Laurasiatheria</taxon>
        <taxon>Carnivora</taxon>
        <taxon>Caniformia</taxon>
        <taxon>Canidae</taxon>
        <taxon>Nyctereutes</taxon>
    </lineage>
</organism>
<dbReference type="GO" id="GO:0005739">
    <property type="term" value="C:mitochondrion"/>
    <property type="evidence" value="ECO:0007669"/>
    <property type="project" value="UniProtKB-SubCell"/>
</dbReference>
<dbReference type="GO" id="GO:0071560">
    <property type="term" value="P:cellular response to transforming growth factor beta stimulus"/>
    <property type="evidence" value="ECO:0007669"/>
    <property type="project" value="UniProtKB-ARBA"/>
</dbReference>
<evidence type="ECO:0000256" key="3">
    <source>
        <dbReference type="ARBA" id="ARBA00004371"/>
    </source>
</evidence>
<keyword evidence="9" id="KW-0796">Tight junction</keyword>
<dbReference type="Gene3D" id="2.20.70.10">
    <property type="match status" value="2"/>
</dbReference>
<dbReference type="PROSITE" id="PS01159">
    <property type="entry name" value="WW_DOMAIN_1"/>
    <property type="match status" value="2"/>
</dbReference>
<dbReference type="CDD" id="cd00201">
    <property type="entry name" value="WW"/>
    <property type="match status" value="2"/>
</dbReference>
<keyword evidence="23" id="KW-1133">Transmembrane helix</keyword>
<evidence type="ECO:0000256" key="20">
    <source>
        <dbReference type="ARBA" id="ARBA00023242"/>
    </source>
</evidence>
<comment type="similarity">
    <text evidence="7">Belongs to the short-chain dehydrogenases/reductases (SDR) family.</text>
</comment>
<evidence type="ECO:0000256" key="4">
    <source>
        <dbReference type="ARBA" id="ARBA00004435"/>
    </source>
</evidence>
<evidence type="ECO:0000256" key="12">
    <source>
        <dbReference type="ARBA" id="ARBA00022687"/>
    </source>
</evidence>
<dbReference type="FunFam" id="2.20.70.10:FF:000032">
    <property type="entry name" value="WW domain containing oxidoreductase"/>
    <property type="match status" value="1"/>
</dbReference>
<sequence>MAALRYAGLDDTDSEDELPPGWEQRTTKDGWVYYANHAEEKTQWEHPKTGKRKRIAGDLPYGWEQETDENGQVFFVDHINKRTTYLDPRLAFTVDDNPTKPTSRQRYDGGTTAMEILQGRDFTGKVVVVTGANSGIALDVLFFRSLHVLVCNAAAFALPWSLTKDGLETTFQVNHLGHFYLVQLLQDVLCRSAPARVVVVSSESHRFTDINDSSGKLDFSRLSPSKSDYWAMLAYNRSKLCNILFSNELHRRLSPRGVTSNAVHPGNMMYSSIHRNWWVYTLLFTLARPFTKSMISNFTIGCSCATLLNVICLLNVALLQLYISNCCCKCIITLKLINFSILAACSIIITNEKFTGINLSTAIPTGKSVSLAPRPLEVWRSGQVDEESAGEAFVSLPSDLCKNKTIHTNGNRIS</sequence>
<evidence type="ECO:0000256" key="11">
    <source>
        <dbReference type="ARBA" id="ARBA00022553"/>
    </source>
</evidence>
<protein>
    <recommendedName>
        <fullName evidence="8">WW domain-containing oxidoreductase</fullName>
    </recommendedName>
</protein>
<comment type="caution">
    <text evidence="25">The sequence shown here is derived from an EMBL/GenBank/DDBJ whole genome shotgun (WGS) entry which is preliminary data.</text>
</comment>
<dbReference type="InterPro" id="IPR051583">
    <property type="entry name" value="YAP1"/>
</dbReference>
<feature type="transmembrane region" description="Helical" evidence="23">
    <location>
        <begin position="298"/>
        <end position="323"/>
    </location>
</feature>
<keyword evidence="12" id="KW-0879">Wnt signaling pathway</keyword>
<evidence type="ECO:0000256" key="6">
    <source>
        <dbReference type="ARBA" id="ARBA00004555"/>
    </source>
</evidence>
<dbReference type="FunFam" id="2.20.70.10:FF:000040">
    <property type="entry name" value="WW domain containing oxidoreductase"/>
    <property type="match status" value="1"/>
</dbReference>
<evidence type="ECO:0000256" key="9">
    <source>
        <dbReference type="ARBA" id="ARBA00022427"/>
    </source>
</evidence>
<keyword evidence="13" id="KW-0053">Apoptosis</keyword>
<keyword evidence="23" id="KW-0472">Membrane</keyword>
<dbReference type="GO" id="GO:0006915">
    <property type="term" value="P:apoptotic process"/>
    <property type="evidence" value="ECO:0007669"/>
    <property type="project" value="UniProtKB-KW"/>
</dbReference>
<gene>
    <name evidence="25" type="ORF">NYPRO_LOCUS21975</name>
</gene>
<dbReference type="FunFam" id="3.40.50.720:FF:000353">
    <property type="entry name" value="WW domain-containing oxidoreductase"/>
    <property type="match status" value="1"/>
</dbReference>
<dbReference type="GO" id="GO:0016491">
    <property type="term" value="F:oxidoreductase activity"/>
    <property type="evidence" value="ECO:0007669"/>
    <property type="project" value="UniProtKB-KW"/>
</dbReference>
<dbReference type="GO" id="GO:0016055">
    <property type="term" value="P:Wnt signaling pathway"/>
    <property type="evidence" value="ECO:0007669"/>
    <property type="project" value="UniProtKB-KW"/>
</dbReference>
<keyword evidence="26" id="KW-1185">Reference proteome</keyword>
<keyword evidence="11" id="KW-0597">Phosphoprotein</keyword>
<feature type="domain" description="WW" evidence="24">
    <location>
        <begin position="57"/>
        <end position="90"/>
    </location>
</feature>
<dbReference type="SUPFAM" id="SSF51735">
    <property type="entry name" value="NAD(P)-binding Rossmann-fold domains"/>
    <property type="match status" value="1"/>
</dbReference>
<dbReference type="InterPro" id="IPR001202">
    <property type="entry name" value="WW_dom"/>
</dbReference>
<dbReference type="InterPro" id="IPR036020">
    <property type="entry name" value="WW_dom_sf"/>
</dbReference>
<dbReference type="Proteomes" id="UP000645828">
    <property type="component" value="Unassembled WGS sequence"/>
</dbReference>
<evidence type="ECO:0000256" key="14">
    <source>
        <dbReference type="ARBA" id="ARBA00022737"/>
    </source>
</evidence>
<reference evidence="25" key="1">
    <citation type="submission" date="2020-12" db="EMBL/GenBank/DDBJ databases">
        <authorList>
            <consortium name="Molecular Ecology Group"/>
        </authorList>
    </citation>
    <scope>NUCLEOTIDE SEQUENCE</scope>
    <source>
        <strain evidence="25">TBG_1078</strain>
    </source>
</reference>
<evidence type="ECO:0000256" key="23">
    <source>
        <dbReference type="SAM" id="Phobius"/>
    </source>
</evidence>
<dbReference type="AlphaFoldDB" id="A0A811ZKE8"/>
<keyword evidence="10" id="KW-0963">Cytoplasm</keyword>
<evidence type="ECO:0000313" key="26">
    <source>
        <dbReference type="Proteomes" id="UP000645828"/>
    </source>
</evidence>
<proteinExistence type="inferred from homology"/>
<keyword evidence="20" id="KW-0539">Nucleus</keyword>
<keyword evidence="17" id="KW-0333">Golgi apparatus</keyword>
<evidence type="ECO:0000256" key="18">
    <source>
        <dbReference type="ARBA" id="ARBA00023128"/>
    </source>
</evidence>
<evidence type="ECO:0000256" key="7">
    <source>
        <dbReference type="ARBA" id="ARBA00006484"/>
    </source>
</evidence>
<evidence type="ECO:0000256" key="8">
    <source>
        <dbReference type="ARBA" id="ARBA00016094"/>
    </source>
</evidence>
<keyword evidence="15" id="KW-0521">NADP</keyword>
<evidence type="ECO:0000256" key="5">
    <source>
        <dbReference type="ARBA" id="ARBA00004496"/>
    </source>
</evidence>
<dbReference type="GO" id="GO:0005634">
    <property type="term" value="C:nucleus"/>
    <property type="evidence" value="ECO:0007669"/>
    <property type="project" value="UniProtKB-SubCell"/>
</dbReference>
<accession>A0A811ZKE8</accession>
<dbReference type="GO" id="GO:0005923">
    <property type="term" value="C:bicellular tight junction"/>
    <property type="evidence" value="ECO:0007669"/>
    <property type="project" value="UniProtKB-SubCell"/>
</dbReference>
<evidence type="ECO:0000256" key="22">
    <source>
        <dbReference type="SAM" id="MobiDB-lite"/>
    </source>
</evidence>
<dbReference type="GO" id="GO:0035329">
    <property type="term" value="P:hippo signaling"/>
    <property type="evidence" value="ECO:0007669"/>
    <property type="project" value="TreeGrafter"/>
</dbReference>
<comment type="subunit">
    <text evidence="21">Interacts with TP53, p73/TP73 and MAPK8. Interacts with MAPT/TAU, RUNX2 and HYAL2. Forms a ternary complex with TP53 and MDM2. Interacts with ERBB4, LITAF and WBP1. Interacts with DVL1, DVL2 and DVL3. May interact with FAM189B and SCOTIN. Interacts with TNK2. Interacts with TMEM207. Interacts (via WW domain) with VOPP1.</text>
</comment>
<comment type="subcellular location">
    <subcellularLocation>
        <location evidence="4">Cell junction</location>
        <location evidence="4">Tight junction</location>
    </subcellularLocation>
    <subcellularLocation>
        <location evidence="5">Cytoplasm</location>
    </subcellularLocation>
    <subcellularLocation>
        <location evidence="6">Golgi apparatus</location>
    </subcellularLocation>
    <subcellularLocation>
        <location evidence="3">Lysosome</location>
    </subcellularLocation>
    <subcellularLocation>
        <location evidence="2">Mitochondrion</location>
    </subcellularLocation>
    <subcellularLocation>
        <location evidence="1">Nucleus</location>
    </subcellularLocation>
</comment>
<dbReference type="Gene3D" id="3.40.50.720">
    <property type="entry name" value="NAD(P)-binding Rossmann-like Domain"/>
    <property type="match status" value="1"/>
</dbReference>
<dbReference type="PANTHER" id="PTHR17616:SF12">
    <property type="entry name" value="WW DOMAIN-CONTAINING OXIDOREDUCTASE"/>
    <property type="match status" value="1"/>
</dbReference>
<evidence type="ECO:0000256" key="15">
    <source>
        <dbReference type="ARBA" id="ARBA00022857"/>
    </source>
</evidence>
<evidence type="ECO:0000256" key="21">
    <source>
        <dbReference type="ARBA" id="ARBA00063243"/>
    </source>
</evidence>
<evidence type="ECO:0000256" key="17">
    <source>
        <dbReference type="ARBA" id="ARBA00023034"/>
    </source>
</evidence>
<evidence type="ECO:0000256" key="16">
    <source>
        <dbReference type="ARBA" id="ARBA00023002"/>
    </source>
</evidence>
<keyword evidence="16" id="KW-0560">Oxidoreductase</keyword>
<evidence type="ECO:0000256" key="1">
    <source>
        <dbReference type="ARBA" id="ARBA00004123"/>
    </source>
</evidence>
<dbReference type="GO" id="GO:0009966">
    <property type="term" value="P:regulation of signal transduction"/>
    <property type="evidence" value="ECO:0007669"/>
    <property type="project" value="UniProtKB-ARBA"/>
</dbReference>